<sequence>MFAFSLISVLFAGMVLAAVAVLIVVLMKNRQDFLRRRAAEAASFGWVLTPPNPWLIEVTARLFQRGRPGEMFAGDFRGRGLCVLEYTYTTSSGSKGQTQNHTVHVVALNLPVALPPLTLTRDSGLKRMFGGRDLELESEAFNDAFRVGCEDDRYASAVLHPRMMEWMLFNRGLEWQFAGNALVSWGHGSFVVRDVLARLEAMAGVIDRIPPYVVRDYGKPTY</sequence>
<organism evidence="2 3">
    <name type="scientific">Kribbella steppae</name>
    <dbReference type="NCBI Taxonomy" id="2512223"/>
    <lineage>
        <taxon>Bacteria</taxon>
        <taxon>Bacillati</taxon>
        <taxon>Actinomycetota</taxon>
        <taxon>Actinomycetes</taxon>
        <taxon>Propionibacteriales</taxon>
        <taxon>Kribbellaceae</taxon>
        <taxon>Kribbella</taxon>
    </lineage>
</organism>
<proteinExistence type="predicted"/>
<evidence type="ECO:0008006" key="4">
    <source>
        <dbReference type="Google" id="ProtNLM"/>
    </source>
</evidence>
<comment type="caution">
    <text evidence="2">The sequence shown here is derived from an EMBL/GenBank/DDBJ whole genome shotgun (WGS) entry which is preliminary data.</text>
</comment>
<keyword evidence="1" id="KW-0812">Transmembrane</keyword>
<feature type="transmembrane region" description="Helical" evidence="1">
    <location>
        <begin position="6"/>
        <end position="27"/>
    </location>
</feature>
<dbReference type="AlphaFoldDB" id="A0A4R2HU87"/>
<evidence type="ECO:0000256" key="1">
    <source>
        <dbReference type="SAM" id="Phobius"/>
    </source>
</evidence>
<keyword evidence="1" id="KW-0472">Membrane</keyword>
<name>A0A4R2HU87_9ACTN</name>
<gene>
    <name evidence="2" type="ORF">EV652_102666</name>
</gene>
<reference evidence="2 3" key="1">
    <citation type="journal article" date="2015" name="Stand. Genomic Sci.">
        <title>Genomic Encyclopedia of Bacterial and Archaeal Type Strains, Phase III: the genomes of soil and plant-associated and newly described type strains.</title>
        <authorList>
            <person name="Whitman W.B."/>
            <person name="Woyke T."/>
            <person name="Klenk H.P."/>
            <person name="Zhou Y."/>
            <person name="Lilburn T.G."/>
            <person name="Beck B.J."/>
            <person name="De Vos P."/>
            <person name="Vandamme P."/>
            <person name="Eisen J.A."/>
            <person name="Garrity G."/>
            <person name="Hugenholtz P."/>
            <person name="Kyrpides N.C."/>
        </authorList>
    </citation>
    <scope>NUCLEOTIDE SEQUENCE [LARGE SCALE GENOMIC DNA]</scope>
    <source>
        <strain evidence="2 3">VKM Ac-2572</strain>
    </source>
</reference>
<protein>
    <recommendedName>
        <fullName evidence="4">DUF3137 domain-containing protein</fullName>
    </recommendedName>
</protein>
<dbReference type="Proteomes" id="UP000294508">
    <property type="component" value="Unassembled WGS sequence"/>
</dbReference>
<keyword evidence="3" id="KW-1185">Reference proteome</keyword>
<evidence type="ECO:0000313" key="2">
    <source>
        <dbReference type="EMBL" id="TCO34599.1"/>
    </source>
</evidence>
<dbReference type="EMBL" id="SLWN01000002">
    <property type="protein sequence ID" value="TCO34599.1"/>
    <property type="molecule type" value="Genomic_DNA"/>
</dbReference>
<dbReference type="RefSeq" id="WP_132208350.1">
    <property type="nucleotide sequence ID" value="NZ_SLWN01000002.1"/>
</dbReference>
<evidence type="ECO:0000313" key="3">
    <source>
        <dbReference type="Proteomes" id="UP000294508"/>
    </source>
</evidence>
<accession>A0A4R2HU87</accession>
<keyword evidence="1" id="KW-1133">Transmembrane helix</keyword>
<dbReference type="OrthoDB" id="190895at2"/>